<dbReference type="CDD" id="cd06261">
    <property type="entry name" value="TM_PBP2"/>
    <property type="match status" value="1"/>
</dbReference>
<comment type="caution">
    <text evidence="9">The sequence shown here is derived from an EMBL/GenBank/DDBJ whole genome shotgun (WGS) entry which is preliminary data.</text>
</comment>
<dbReference type="PANTHER" id="PTHR30183:SF8">
    <property type="entry name" value="MOLYBDENUM TRANSPORT SYSTEM PERMEASE"/>
    <property type="match status" value="1"/>
</dbReference>
<dbReference type="GO" id="GO:0055085">
    <property type="term" value="P:transmembrane transport"/>
    <property type="evidence" value="ECO:0007669"/>
    <property type="project" value="InterPro"/>
</dbReference>
<evidence type="ECO:0000256" key="3">
    <source>
        <dbReference type="ARBA" id="ARBA00022475"/>
    </source>
</evidence>
<accession>C8PES3</accession>
<dbReference type="PANTHER" id="PTHR30183">
    <property type="entry name" value="MOLYBDENUM TRANSPORT SYSTEM PERMEASE PROTEIN MODB"/>
    <property type="match status" value="1"/>
</dbReference>
<reference evidence="9 10" key="1">
    <citation type="submission" date="2009-07" db="EMBL/GenBank/DDBJ databases">
        <authorList>
            <person name="Madupu R."/>
            <person name="Sebastian Y."/>
            <person name="Durkin A.S."/>
            <person name="Torralba M."/>
            <person name="Methe B."/>
            <person name="Sutton G.G."/>
            <person name="Strausberg R.L."/>
            <person name="Nelson K.E."/>
        </authorList>
    </citation>
    <scope>NUCLEOTIDE SEQUENCE [LARGE SCALE GENOMIC DNA]</scope>
    <source>
        <strain evidence="9 10">RM3268</strain>
    </source>
</reference>
<feature type="domain" description="ABC transmembrane type-1" evidence="8">
    <location>
        <begin position="11"/>
        <end position="211"/>
    </location>
</feature>
<dbReference type="InterPro" id="IPR000515">
    <property type="entry name" value="MetI-like"/>
</dbReference>
<dbReference type="GO" id="GO:0005886">
    <property type="term" value="C:plasma membrane"/>
    <property type="evidence" value="ECO:0007669"/>
    <property type="project" value="UniProtKB-SubCell"/>
</dbReference>
<dbReference type="Gene3D" id="1.10.3720.10">
    <property type="entry name" value="MetI-like"/>
    <property type="match status" value="1"/>
</dbReference>
<keyword evidence="2 7" id="KW-0813">Transport</keyword>
<gene>
    <name evidence="9" type="primary">modB</name>
    <name evidence="9" type="ORF">CAMGR0001_2562</name>
</gene>
<feature type="transmembrane region" description="Helical" evidence="7">
    <location>
        <begin position="91"/>
        <end position="111"/>
    </location>
</feature>
<dbReference type="InterPro" id="IPR035906">
    <property type="entry name" value="MetI-like_sf"/>
</dbReference>
<keyword evidence="5 7" id="KW-1133">Transmembrane helix</keyword>
<dbReference type="Proteomes" id="UP000005709">
    <property type="component" value="Unassembled WGS sequence"/>
</dbReference>
<evidence type="ECO:0000256" key="5">
    <source>
        <dbReference type="ARBA" id="ARBA00022989"/>
    </source>
</evidence>
<proteinExistence type="inferred from homology"/>
<evidence type="ECO:0000313" key="9">
    <source>
        <dbReference type="EMBL" id="EEV18551.1"/>
    </source>
</evidence>
<feature type="transmembrane region" description="Helical" evidence="7">
    <location>
        <begin position="193"/>
        <end position="214"/>
    </location>
</feature>
<evidence type="ECO:0000256" key="2">
    <source>
        <dbReference type="ARBA" id="ARBA00022448"/>
    </source>
</evidence>
<keyword evidence="10" id="KW-1185">Reference proteome</keyword>
<evidence type="ECO:0000313" key="10">
    <source>
        <dbReference type="Proteomes" id="UP000005709"/>
    </source>
</evidence>
<protein>
    <submittedName>
        <fullName evidence="9">Molybdate ABC transporter, permease protein</fullName>
    </submittedName>
</protein>
<dbReference type="OrthoDB" id="9795403at2"/>
<dbReference type="STRING" id="824.CGRAC_0413"/>
<sequence length="222" mass="24033">MSDIAWIAHPLLLSVKALFCSFLLLITAGLAIAYFLAFSKAKFKKIVEILVIFPLIFPPIATGFLLLYVFGKSGFIGSSLNLDIVFNFSSLVIAAFLVGLPLFVKPVCASFELFPKSLIEAAQILGKNRAQIFLFVILPSSLKTLGSALILALSRGLGEVGITLMLGGNIVGKTDTLSLAIYNAVYDGENERALILSVLLVIFSLILFFAISLLDKKRNLSK</sequence>
<dbReference type="Pfam" id="PF00528">
    <property type="entry name" value="BPD_transp_1"/>
    <property type="match status" value="1"/>
</dbReference>
<feature type="transmembrane region" description="Helical" evidence="7">
    <location>
        <begin position="49"/>
        <end position="71"/>
    </location>
</feature>
<evidence type="ECO:0000256" key="6">
    <source>
        <dbReference type="ARBA" id="ARBA00023136"/>
    </source>
</evidence>
<dbReference type="AlphaFoldDB" id="C8PES3"/>
<feature type="transmembrane region" description="Helical" evidence="7">
    <location>
        <begin position="12"/>
        <end position="37"/>
    </location>
</feature>
<evidence type="ECO:0000256" key="4">
    <source>
        <dbReference type="ARBA" id="ARBA00022692"/>
    </source>
</evidence>
<comment type="subcellular location">
    <subcellularLocation>
        <location evidence="1 7">Cell membrane</location>
        <topology evidence="1 7">Multi-pass membrane protein</topology>
    </subcellularLocation>
</comment>
<keyword evidence="3" id="KW-1003">Cell membrane</keyword>
<dbReference type="SUPFAM" id="SSF161098">
    <property type="entry name" value="MetI-like"/>
    <property type="match status" value="1"/>
</dbReference>
<name>C8PES3_9BACT</name>
<dbReference type="EMBL" id="ACYG01000009">
    <property type="protein sequence ID" value="EEV18551.1"/>
    <property type="molecule type" value="Genomic_DNA"/>
</dbReference>
<evidence type="ECO:0000256" key="1">
    <source>
        <dbReference type="ARBA" id="ARBA00004651"/>
    </source>
</evidence>
<keyword evidence="4 7" id="KW-0812">Transmembrane</keyword>
<organism evidence="9 10">
    <name type="scientific">Campylobacter gracilis RM3268</name>
    <dbReference type="NCBI Taxonomy" id="553220"/>
    <lineage>
        <taxon>Bacteria</taxon>
        <taxon>Pseudomonadati</taxon>
        <taxon>Campylobacterota</taxon>
        <taxon>Epsilonproteobacteria</taxon>
        <taxon>Campylobacterales</taxon>
        <taxon>Campylobacteraceae</taxon>
        <taxon>Campylobacter</taxon>
    </lineage>
</organism>
<evidence type="ECO:0000256" key="7">
    <source>
        <dbReference type="RuleBase" id="RU363032"/>
    </source>
</evidence>
<dbReference type="RefSeq" id="WP_005869579.1">
    <property type="nucleotide sequence ID" value="NZ_ACYG01000009.1"/>
</dbReference>
<feature type="transmembrane region" description="Helical" evidence="7">
    <location>
        <begin position="132"/>
        <end position="153"/>
    </location>
</feature>
<comment type="similarity">
    <text evidence="7">Belongs to the binding-protein-dependent transport system permease family.</text>
</comment>
<dbReference type="eggNOG" id="COG4149">
    <property type="taxonomic scope" value="Bacteria"/>
</dbReference>
<keyword evidence="6 7" id="KW-0472">Membrane</keyword>
<evidence type="ECO:0000259" key="8">
    <source>
        <dbReference type="PROSITE" id="PS50928"/>
    </source>
</evidence>
<dbReference type="PROSITE" id="PS50928">
    <property type="entry name" value="ABC_TM1"/>
    <property type="match status" value="1"/>
</dbReference>